<evidence type="ECO:0000256" key="1">
    <source>
        <dbReference type="ARBA" id="ARBA00004651"/>
    </source>
</evidence>
<protein>
    <submittedName>
        <fullName evidence="9">ZIP family metal transporter</fullName>
    </submittedName>
</protein>
<accession>A0A4S2DIY3</accession>
<organism evidence="9 10">
    <name type="scientific">Clostridium sartagoforme</name>
    <dbReference type="NCBI Taxonomy" id="84031"/>
    <lineage>
        <taxon>Bacteria</taxon>
        <taxon>Bacillati</taxon>
        <taxon>Bacillota</taxon>
        <taxon>Clostridia</taxon>
        <taxon>Eubacteriales</taxon>
        <taxon>Clostridiaceae</taxon>
        <taxon>Clostridium</taxon>
    </lineage>
</organism>
<evidence type="ECO:0000256" key="2">
    <source>
        <dbReference type="ARBA" id="ARBA00006939"/>
    </source>
</evidence>
<feature type="transmembrane region" description="Helical" evidence="8">
    <location>
        <begin position="41"/>
        <end position="62"/>
    </location>
</feature>
<reference evidence="9 10" key="1">
    <citation type="submission" date="2019-04" db="EMBL/GenBank/DDBJ databases">
        <title>Microbes associate with the intestines of laboratory mice.</title>
        <authorList>
            <person name="Navarre W."/>
            <person name="Wong E."/>
            <person name="Huang K."/>
            <person name="Tropini C."/>
            <person name="Ng K."/>
            <person name="Yu B."/>
        </authorList>
    </citation>
    <scope>NUCLEOTIDE SEQUENCE [LARGE SCALE GENOMIC DNA]</scope>
    <source>
        <strain evidence="9 10">NM50_B9-20</strain>
    </source>
</reference>
<evidence type="ECO:0000256" key="4">
    <source>
        <dbReference type="ARBA" id="ARBA00022692"/>
    </source>
</evidence>
<keyword evidence="4 8" id="KW-0812">Transmembrane</keyword>
<evidence type="ECO:0000313" key="10">
    <source>
        <dbReference type="Proteomes" id="UP000306888"/>
    </source>
</evidence>
<dbReference type="GO" id="GO:0005385">
    <property type="term" value="F:zinc ion transmembrane transporter activity"/>
    <property type="evidence" value="ECO:0007669"/>
    <property type="project" value="TreeGrafter"/>
</dbReference>
<keyword evidence="3" id="KW-1003">Cell membrane</keyword>
<feature type="transmembrane region" description="Helical" evidence="8">
    <location>
        <begin position="157"/>
        <end position="178"/>
    </location>
</feature>
<dbReference type="PANTHER" id="PTHR11040">
    <property type="entry name" value="ZINC/IRON TRANSPORTER"/>
    <property type="match status" value="1"/>
</dbReference>
<feature type="transmembrane region" description="Helical" evidence="8">
    <location>
        <begin position="199"/>
        <end position="221"/>
    </location>
</feature>
<dbReference type="Pfam" id="PF02535">
    <property type="entry name" value="Zip"/>
    <property type="match status" value="1"/>
</dbReference>
<dbReference type="GO" id="GO:0005886">
    <property type="term" value="C:plasma membrane"/>
    <property type="evidence" value="ECO:0007669"/>
    <property type="project" value="UniProtKB-SubCell"/>
</dbReference>
<comment type="subcellular location">
    <subcellularLocation>
        <location evidence="1">Cell membrane</location>
        <topology evidence="1">Multi-pass membrane protein</topology>
    </subcellularLocation>
</comment>
<evidence type="ECO:0000256" key="6">
    <source>
        <dbReference type="ARBA" id="ARBA00022989"/>
    </source>
</evidence>
<keyword evidence="7 8" id="KW-0472">Membrane</keyword>
<evidence type="ECO:0000256" key="3">
    <source>
        <dbReference type="ARBA" id="ARBA00022475"/>
    </source>
</evidence>
<name>A0A4S2DIY3_9CLOT</name>
<evidence type="ECO:0000256" key="5">
    <source>
        <dbReference type="ARBA" id="ARBA00022833"/>
    </source>
</evidence>
<dbReference type="InterPro" id="IPR003689">
    <property type="entry name" value="ZIP"/>
</dbReference>
<dbReference type="AlphaFoldDB" id="A0A4S2DIY3"/>
<keyword evidence="5" id="KW-0862">Zinc</keyword>
<evidence type="ECO:0000313" key="9">
    <source>
        <dbReference type="EMBL" id="TGY41572.1"/>
    </source>
</evidence>
<feature type="transmembrane region" description="Helical" evidence="8">
    <location>
        <begin position="12"/>
        <end position="34"/>
    </location>
</feature>
<evidence type="ECO:0000256" key="8">
    <source>
        <dbReference type="SAM" id="Phobius"/>
    </source>
</evidence>
<sequence length="277" mass="29223">MEWFINQSPIVQGLIATIFTWLVTALGAALVFFFKRFDRRILNTMLGFGAGVMIAASFWSLLSPAIDLSEQLGYSGFIIPSIGFFLGGAFLIFADKLMDKYSYGSVLKKEEVEESEEGSSSKVTKYRKSILLVLAVTLHNIPEGLAVGVAFGGVAAGIPGTSIAAAIALAIGIGLQNFPEGAAVSLPLRSEGISRFKSFLYGQASGIVEPIAGVIGVIAALTVRSMLPFLLSFSAGAMIAVVGAELLPEASLENKKLTTFGLILGFIVMMILDVALG</sequence>
<comment type="caution">
    <text evidence="9">The sequence shown here is derived from an EMBL/GenBank/DDBJ whole genome shotgun (WGS) entry which is preliminary data.</text>
</comment>
<gene>
    <name evidence="9" type="ORF">E5347_12650</name>
</gene>
<feature type="transmembrane region" description="Helical" evidence="8">
    <location>
        <begin position="259"/>
        <end position="276"/>
    </location>
</feature>
<feature type="transmembrane region" description="Helical" evidence="8">
    <location>
        <begin position="227"/>
        <end position="247"/>
    </location>
</feature>
<evidence type="ECO:0000256" key="7">
    <source>
        <dbReference type="ARBA" id="ARBA00023136"/>
    </source>
</evidence>
<feature type="transmembrane region" description="Helical" evidence="8">
    <location>
        <begin position="74"/>
        <end position="94"/>
    </location>
</feature>
<dbReference type="PANTHER" id="PTHR11040:SF211">
    <property type="entry name" value="ZINC TRANSPORTER ZIP11"/>
    <property type="match status" value="1"/>
</dbReference>
<keyword evidence="6 8" id="KW-1133">Transmembrane helix</keyword>
<keyword evidence="10" id="KW-1185">Reference proteome</keyword>
<dbReference type="Proteomes" id="UP000306888">
    <property type="component" value="Unassembled WGS sequence"/>
</dbReference>
<comment type="similarity">
    <text evidence="2">Belongs to the ZIP transporter (TC 2.A.5) family.</text>
</comment>
<dbReference type="RefSeq" id="WP_136007593.1">
    <property type="nucleotide sequence ID" value="NZ_SRYR01000007.1"/>
</dbReference>
<proteinExistence type="inferred from homology"/>
<feature type="transmembrane region" description="Helical" evidence="8">
    <location>
        <begin position="130"/>
        <end position="151"/>
    </location>
</feature>
<dbReference type="EMBL" id="SRYR01000007">
    <property type="protein sequence ID" value="TGY41572.1"/>
    <property type="molecule type" value="Genomic_DNA"/>
</dbReference>
<dbReference type="OrthoDB" id="9787346at2"/>